<reference evidence="2" key="1">
    <citation type="journal article" date="2015" name="Nature">
        <title>Complex archaea that bridge the gap between prokaryotes and eukaryotes.</title>
        <authorList>
            <person name="Spang A."/>
            <person name="Saw J.H."/>
            <person name="Jorgensen S.L."/>
            <person name="Zaremba-Niedzwiedzka K."/>
            <person name="Martijn J."/>
            <person name="Lind A.E."/>
            <person name="van Eijk R."/>
            <person name="Schleper C."/>
            <person name="Guy L."/>
            <person name="Ettema T.J."/>
        </authorList>
    </citation>
    <scope>NUCLEOTIDE SEQUENCE</scope>
</reference>
<feature type="compositionally biased region" description="Basic and acidic residues" evidence="1">
    <location>
        <begin position="71"/>
        <end position="84"/>
    </location>
</feature>
<evidence type="ECO:0000256" key="1">
    <source>
        <dbReference type="SAM" id="MobiDB-lite"/>
    </source>
</evidence>
<feature type="region of interest" description="Disordered" evidence="1">
    <location>
        <begin position="71"/>
        <end position="90"/>
    </location>
</feature>
<accession>A0A0F9NWH8</accession>
<dbReference type="EMBL" id="LAZR01006295">
    <property type="protein sequence ID" value="KKM93225.1"/>
    <property type="molecule type" value="Genomic_DNA"/>
</dbReference>
<feature type="region of interest" description="Disordered" evidence="1">
    <location>
        <begin position="129"/>
        <end position="182"/>
    </location>
</feature>
<name>A0A0F9NWH8_9ZZZZ</name>
<proteinExistence type="predicted"/>
<dbReference type="AlphaFoldDB" id="A0A0F9NWH8"/>
<sequence length="182" mass="20068">MVISLTAQEKVELQQAGSLMRPLEGASGVQSAIFHNPKTGQEFVNLPVDPYHLGRHLRRGLVMGPASPELREKWESGESDRQADNDSLMAEHLSKAPAPIEDTPRFEEAVASAAEVAVNRILEKLGVELPNDEKRQAHPQEEGEVTEVDHQTDFFKTIDASAESETKLNVSPASRPNLRLVE</sequence>
<gene>
    <name evidence="2" type="ORF">LCGC14_1210560</name>
</gene>
<organism evidence="2">
    <name type="scientific">marine sediment metagenome</name>
    <dbReference type="NCBI Taxonomy" id="412755"/>
    <lineage>
        <taxon>unclassified sequences</taxon>
        <taxon>metagenomes</taxon>
        <taxon>ecological metagenomes</taxon>
    </lineage>
</organism>
<evidence type="ECO:0000313" key="2">
    <source>
        <dbReference type="EMBL" id="KKM93225.1"/>
    </source>
</evidence>
<protein>
    <submittedName>
        <fullName evidence="2">Uncharacterized protein</fullName>
    </submittedName>
</protein>
<feature type="compositionally biased region" description="Basic and acidic residues" evidence="1">
    <location>
        <begin position="129"/>
        <end position="153"/>
    </location>
</feature>
<comment type="caution">
    <text evidence="2">The sequence shown here is derived from an EMBL/GenBank/DDBJ whole genome shotgun (WGS) entry which is preliminary data.</text>
</comment>